<dbReference type="Gene3D" id="1.10.3290.10">
    <property type="entry name" value="Fido-like domain"/>
    <property type="match status" value="1"/>
</dbReference>
<dbReference type="AlphaFoldDB" id="A0AAE9XES2"/>
<sequence>MMARETDESMAEMDRIEKLYEEWVSLLPMREEDQRRLDRKFMLEFNYNSNHMEGNTLTYGQTELLLLFGKVAEEADMKDLEEMKAHNVALKMIQAEASSSERPLTERFIRELHRTLLREDYTRHGAGCPLLNTVVIHAGEYKTRPNSVKTVTGERFEYASPEETPALMAELVAWYRSAEEAGELSPIRLASVFHYRFIRIHPFDDGNGRIARLLVNYILAKHGYPMIVVRSKDKNAYLSALNRADVAVGGVPSVGATAEIWQIEPFVTYMEQCMEEALVTCIQAARGESIEEADDFDKELAILERRAKKRPAGRIPVSMEARMDVYNCFHRDFAKRLIAALQPVNRFFAEQEISYFMLKEKGNSIWDDDKTFSLDEYSQGLTSHLPEDRLDILMNAHAIVFRIRFSRIRVPSKRSNLSMDIDASVKFSSMHYTFRDKDYPYGSFPTRSELEVHLSAIKQDIYDRIRDAVEG</sequence>
<feature type="domain" description="Fido" evidence="4">
    <location>
        <begin position="104"/>
        <end position="272"/>
    </location>
</feature>
<proteinExistence type="predicted"/>
<dbReference type="EMBL" id="CP116613">
    <property type="protein sequence ID" value="WCF98795.1"/>
    <property type="molecule type" value="Genomic_DNA"/>
</dbReference>
<evidence type="ECO:0000256" key="2">
    <source>
        <dbReference type="PIRSR" id="PIRSR640198-2"/>
    </source>
</evidence>
<dbReference type="SUPFAM" id="SSF140931">
    <property type="entry name" value="Fic-like"/>
    <property type="match status" value="1"/>
</dbReference>
<gene>
    <name evidence="5" type="ORF">NY149_09890</name>
</gene>
<reference evidence="5" key="1">
    <citation type="submission" date="2023-01" db="EMBL/GenBank/DDBJ databases">
        <title>Phages are important unrecognized players in the ecology of the oral pathogen Porphyromonas gingivalis.</title>
        <authorList>
            <person name="Matrishin C.B."/>
            <person name="Kauffman K.M."/>
        </authorList>
    </citation>
    <scope>NUCLEOTIDE SEQUENCE</scope>
    <source>
        <strain evidence="5">HG1691old</strain>
    </source>
</reference>
<dbReference type="InterPro" id="IPR036597">
    <property type="entry name" value="Fido-like_dom_sf"/>
</dbReference>
<organism evidence="5 6">
    <name type="scientific">Porphyromonas gingivalis</name>
    <name type="common">Bacteroides gingivalis</name>
    <dbReference type="NCBI Taxonomy" id="837"/>
    <lineage>
        <taxon>Bacteria</taxon>
        <taxon>Pseudomonadati</taxon>
        <taxon>Bacteroidota</taxon>
        <taxon>Bacteroidia</taxon>
        <taxon>Bacteroidales</taxon>
        <taxon>Porphyromonadaceae</taxon>
        <taxon>Porphyromonas</taxon>
    </lineage>
</organism>
<dbReference type="PROSITE" id="PS51459">
    <property type="entry name" value="FIDO"/>
    <property type="match status" value="1"/>
</dbReference>
<evidence type="ECO:0000313" key="6">
    <source>
        <dbReference type="Proteomes" id="UP001179540"/>
    </source>
</evidence>
<evidence type="ECO:0000313" key="5">
    <source>
        <dbReference type="EMBL" id="WCF98795.1"/>
    </source>
</evidence>
<dbReference type="Pfam" id="PF02661">
    <property type="entry name" value="Fic"/>
    <property type="match status" value="1"/>
</dbReference>
<keyword evidence="2" id="KW-0547">Nucleotide-binding</keyword>
<feature type="binding site" evidence="2">
    <location>
        <begin position="205"/>
        <end position="212"/>
    </location>
    <ligand>
        <name>ATP</name>
        <dbReference type="ChEBI" id="CHEBI:30616"/>
    </ligand>
</feature>
<protein>
    <submittedName>
        <fullName evidence="5">Fic family protein</fullName>
    </submittedName>
</protein>
<dbReference type="PANTHER" id="PTHR13504">
    <property type="entry name" value="FIDO DOMAIN-CONTAINING PROTEIN DDB_G0283145"/>
    <property type="match status" value="1"/>
</dbReference>
<feature type="active site" evidence="1">
    <location>
        <position position="201"/>
    </location>
</feature>
<evidence type="ECO:0000259" key="4">
    <source>
        <dbReference type="PROSITE" id="PS51459"/>
    </source>
</evidence>
<dbReference type="PANTHER" id="PTHR13504:SF38">
    <property type="entry name" value="FIDO DOMAIN-CONTAINING PROTEIN"/>
    <property type="match status" value="1"/>
</dbReference>
<dbReference type="RefSeq" id="WP_271912481.1">
    <property type="nucleotide sequence ID" value="NZ_CP116613.1"/>
</dbReference>
<dbReference type="InterPro" id="IPR003812">
    <property type="entry name" value="Fido"/>
</dbReference>
<evidence type="ECO:0000256" key="3">
    <source>
        <dbReference type="PIRSR" id="PIRSR640198-3"/>
    </source>
</evidence>
<name>A0AAE9XES2_PORGN</name>
<accession>A0AAE9XES2</accession>
<dbReference type="InterPro" id="IPR040198">
    <property type="entry name" value="Fido_containing"/>
</dbReference>
<feature type="site" description="Important for autoinhibition of adenylyltransferase activity" evidence="3">
    <location>
        <position position="53"/>
    </location>
</feature>
<dbReference type="Proteomes" id="UP001179540">
    <property type="component" value="Chromosome"/>
</dbReference>
<dbReference type="GO" id="GO:0005524">
    <property type="term" value="F:ATP binding"/>
    <property type="evidence" value="ECO:0007669"/>
    <property type="project" value="UniProtKB-KW"/>
</dbReference>
<keyword evidence="2" id="KW-0067">ATP-binding</keyword>
<evidence type="ECO:0000256" key="1">
    <source>
        <dbReference type="PIRSR" id="PIRSR640198-1"/>
    </source>
</evidence>